<evidence type="ECO:0000256" key="1">
    <source>
        <dbReference type="SAM" id="SignalP"/>
    </source>
</evidence>
<dbReference type="Gene3D" id="3.20.20.190">
    <property type="entry name" value="Phosphatidylinositol (PI) phosphodiesterase"/>
    <property type="match status" value="1"/>
</dbReference>
<keyword evidence="3" id="KW-0378">Hydrolase</keyword>
<dbReference type="PROSITE" id="PS51704">
    <property type="entry name" value="GP_PDE"/>
    <property type="match status" value="1"/>
</dbReference>
<dbReference type="InterPro" id="IPR030395">
    <property type="entry name" value="GP_PDE_dom"/>
</dbReference>
<evidence type="ECO:0000313" key="4">
    <source>
        <dbReference type="Proteomes" id="UP000254893"/>
    </source>
</evidence>
<sequence length="256" mass="28925">MKKLVLSLLILGASISAVSAQKNPIIAHRGAWKNTNLPQNSLASLDAAITEGVFGSEFDVHLTKDDVLVVNHDNDFYGLDIATSTYDELLKKKHPNGESIPTAEEYLKEGLKQKKTKLIYELKTNKLGLDRTLLAAQKSVELVKKLKGEKMVEYIAFDYNACKKFVELNPKAKVHYLMGDKTPQELKNDKMTGADYHFSVYKKNPTWIKELQNLGLKVNAWTVNTEEEMQILLDQKVDYLTTDNPELLAELLKSKK</sequence>
<reference evidence="3 4" key="1">
    <citation type="submission" date="2018-06" db="EMBL/GenBank/DDBJ databases">
        <authorList>
            <consortium name="Pathogen Informatics"/>
            <person name="Doyle S."/>
        </authorList>
    </citation>
    <scope>NUCLEOTIDE SEQUENCE [LARGE SCALE GENOMIC DNA]</scope>
    <source>
        <strain evidence="3 4">NCTC11388</strain>
    </source>
</reference>
<dbReference type="EMBL" id="UGYW01000001">
    <property type="protein sequence ID" value="SUI98119.1"/>
    <property type="molecule type" value="Genomic_DNA"/>
</dbReference>
<gene>
    <name evidence="3" type="primary">glpQ</name>
    <name evidence="3" type="ORF">NCTC11388_00528</name>
</gene>
<dbReference type="PANTHER" id="PTHR46211">
    <property type="entry name" value="GLYCEROPHOSPHORYL DIESTER PHOSPHODIESTERASE"/>
    <property type="match status" value="1"/>
</dbReference>
<dbReference type="Proteomes" id="UP000254893">
    <property type="component" value="Unassembled WGS sequence"/>
</dbReference>
<evidence type="ECO:0000259" key="2">
    <source>
        <dbReference type="PROSITE" id="PS51704"/>
    </source>
</evidence>
<keyword evidence="1" id="KW-0732">Signal</keyword>
<feature type="signal peptide" evidence="1">
    <location>
        <begin position="1"/>
        <end position="19"/>
    </location>
</feature>
<proteinExistence type="predicted"/>
<protein>
    <submittedName>
        <fullName evidence="3">Glycerophosphoryl diester phosphodiesterase</fullName>
        <ecNumber evidence="3">3.1.4.46</ecNumber>
    </submittedName>
</protein>
<dbReference type="AlphaFoldDB" id="A0A380BBH1"/>
<dbReference type="Pfam" id="PF03009">
    <property type="entry name" value="GDPD"/>
    <property type="match status" value="1"/>
</dbReference>
<dbReference type="EC" id="3.1.4.46" evidence="3"/>
<dbReference type="SUPFAM" id="SSF51695">
    <property type="entry name" value="PLC-like phosphodiesterases"/>
    <property type="match status" value="1"/>
</dbReference>
<dbReference type="PANTHER" id="PTHR46211:SF1">
    <property type="entry name" value="GLYCEROPHOSPHODIESTER PHOSPHODIESTERASE, CYTOPLASMIC"/>
    <property type="match status" value="1"/>
</dbReference>
<feature type="domain" description="GP-PDE" evidence="2">
    <location>
        <begin position="23"/>
        <end position="252"/>
    </location>
</feature>
<dbReference type="GO" id="GO:0006629">
    <property type="term" value="P:lipid metabolic process"/>
    <property type="evidence" value="ECO:0007669"/>
    <property type="project" value="InterPro"/>
</dbReference>
<organism evidence="3 4">
    <name type="scientific">Sphingobacterium spiritivorum</name>
    <name type="common">Flavobacterium spiritivorum</name>
    <dbReference type="NCBI Taxonomy" id="258"/>
    <lineage>
        <taxon>Bacteria</taxon>
        <taxon>Pseudomonadati</taxon>
        <taxon>Bacteroidota</taxon>
        <taxon>Sphingobacteriia</taxon>
        <taxon>Sphingobacteriales</taxon>
        <taxon>Sphingobacteriaceae</taxon>
        <taxon>Sphingobacterium</taxon>
    </lineage>
</organism>
<name>A0A380BBH1_SPHSI</name>
<dbReference type="InterPro" id="IPR017946">
    <property type="entry name" value="PLC-like_Pdiesterase_TIM-brl"/>
</dbReference>
<evidence type="ECO:0000313" key="3">
    <source>
        <dbReference type="EMBL" id="SUI98119.1"/>
    </source>
</evidence>
<feature type="chain" id="PRO_5016714532" evidence="1">
    <location>
        <begin position="20"/>
        <end position="256"/>
    </location>
</feature>
<accession>A0A380BBH1</accession>
<dbReference type="GO" id="GO:0008889">
    <property type="term" value="F:glycerophosphodiester phosphodiesterase activity"/>
    <property type="evidence" value="ECO:0007669"/>
    <property type="project" value="UniProtKB-EC"/>
</dbReference>
<dbReference type="RefSeq" id="WP_115168972.1">
    <property type="nucleotide sequence ID" value="NZ_UGYW01000001.1"/>
</dbReference>